<name>A0A1V6TBB4_9EURO</name>
<evidence type="ECO:0000256" key="1">
    <source>
        <dbReference type="ARBA" id="ARBA00004370"/>
    </source>
</evidence>
<dbReference type="PANTHER" id="PTHR23241">
    <property type="entry name" value="LATE EMBRYOGENESIS ABUNDANT PLANTS LEA-RELATED"/>
    <property type="match status" value="1"/>
</dbReference>
<feature type="domain" description="TMEM205-like" evidence="6">
    <location>
        <begin position="17"/>
        <end position="115"/>
    </location>
</feature>
<evidence type="ECO:0000313" key="7">
    <source>
        <dbReference type="EMBL" id="OQE23665.1"/>
    </source>
</evidence>
<feature type="transmembrane region" description="Helical" evidence="5">
    <location>
        <begin position="87"/>
        <end position="106"/>
    </location>
</feature>
<feature type="transmembrane region" description="Helical" evidence="5">
    <location>
        <begin position="12"/>
        <end position="32"/>
    </location>
</feature>
<dbReference type="InterPro" id="IPR025423">
    <property type="entry name" value="TMEM205-like"/>
</dbReference>
<gene>
    <name evidence="7" type="ORF">PENSTE_c008G09714</name>
</gene>
<reference evidence="8" key="1">
    <citation type="journal article" date="2017" name="Nat. Microbiol.">
        <title>Global analysis of biosynthetic gene clusters reveals vast potential of secondary metabolite production in Penicillium species.</title>
        <authorList>
            <person name="Nielsen J.C."/>
            <person name="Grijseels S."/>
            <person name="Prigent S."/>
            <person name="Ji B."/>
            <person name="Dainat J."/>
            <person name="Nielsen K.F."/>
            <person name="Frisvad J.C."/>
            <person name="Workman M."/>
            <person name="Nielsen J."/>
        </authorList>
    </citation>
    <scope>NUCLEOTIDE SEQUENCE [LARGE SCALE GENOMIC DNA]</scope>
    <source>
        <strain evidence="8">IBT 24891</strain>
    </source>
</reference>
<dbReference type="EMBL" id="MLKD01000008">
    <property type="protein sequence ID" value="OQE23665.1"/>
    <property type="molecule type" value="Genomic_DNA"/>
</dbReference>
<dbReference type="Proteomes" id="UP000191285">
    <property type="component" value="Unassembled WGS sequence"/>
</dbReference>
<keyword evidence="8" id="KW-1185">Reference proteome</keyword>
<comment type="caution">
    <text evidence="7">The sequence shown here is derived from an EMBL/GenBank/DDBJ whole genome shotgun (WGS) entry which is preliminary data.</text>
</comment>
<feature type="transmembrane region" description="Helical" evidence="5">
    <location>
        <begin position="53"/>
        <end position="75"/>
    </location>
</feature>
<evidence type="ECO:0000259" key="6">
    <source>
        <dbReference type="Pfam" id="PF13664"/>
    </source>
</evidence>
<dbReference type="PANTHER" id="PTHR23241:SF102">
    <property type="entry name" value="LD23009P"/>
    <property type="match status" value="1"/>
</dbReference>
<evidence type="ECO:0000256" key="4">
    <source>
        <dbReference type="ARBA" id="ARBA00023136"/>
    </source>
</evidence>
<feature type="transmembrane region" description="Helical" evidence="5">
    <location>
        <begin position="150"/>
        <end position="172"/>
    </location>
</feature>
<proteinExistence type="predicted"/>
<keyword evidence="2 5" id="KW-0812">Transmembrane</keyword>
<dbReference type="STRING" id="303698.A0A1V6TBB4"/>
<dbReference type="AlphaFoldDB" id="A0A1V6TBB4"/>
<dbReference type="OrthoDB" id="1641132at2759"/>
<dbReference type="GO" id="GO:0016020">
    <property type="term" value="C:membrane"/>
    <property type="evidence" value="ECO:0007669"/>
    <property type="project" value="UniProtKB-SubCell"/>
</dbReference>
<evidence type="ECO:0000256" key="5">
    <source>
        <dbReference type="SAM" id="Phobius"/>
    </source>
</evidence>
<sequence>MVGLLQTVGHLLPYHLFSYGALLGTELYQTFVNTKLCFKYLPMREFLALQKRVFPIYFASQVGLVVLTAATHPPYSIFSLVKDTSSTVSLTVALVTGLLNWGVYGPRTTTASFVRRAVHEAQDKQENGVEDQEKVQRANKAFKFNHAMSIHLNAISLTATVCYGIALSSHILNGL</sequence>
<protein>
    <recommendedName>
        <fullName evidence="6">TMEM205-like domain-containing protein</fullName>
    </recommendedName>
</protein>
<evidence type="ECO:0000313" key="8">
    <source>
        <dbReference type="Proteomes" id="UP000191285"/>
    </source>
</evidence>
<comment type="subcellular location">
    <subcellularLocation>
        <location evidence="1">Membrane</location>
    </subcellularLocation>
</comment>
<dbReference type="InterPro" id="IPR053009">
    <property type="entry name" value="Xanthocillin_Biosynth-Assoc"/>
</dbReference>
<organism evidence="7 8">
    <name type="scientific">Penicillium steckii</name>
    <dbReference type="NCBI Taxonomy" id="303698"/>
    <lineage>
        <taxon>Eukaryota</taxon>
        <taxon>Fungi</taxon>
        <taxon>Dikarya</taxon>
        <taxon>Ascomycota</taxon>
        <taxon>Pezizomycotina</taxon>
        <taxon>Eurotiomycetes</taxon>
        <taxon>Eurotiomycetidae</taxon>
        <taxon>Eurotiales</taxon>
        <taxon>Aspergillaceae</taxon>
        <taxon>Penicillium</taxon>
    </lineage>
</organism>
<accession>A0A1V6TBB4</accession>
<evidence type="ECO:0000256" key="3">
    <source>
        <dbReference type="ARBA" id="ARBA00022989"/>
    </source>
</evidence>
<evidence type="ECO:0000256" key="2">
    <source>
        <dbReference type="ARBA" id="ARBA00022692"/>
    </source>
</evidence>
<keyword evidence="3 5" id="KW-1133">Transmembrane helix</keyword>
<keyword evidence="4 5" id="KW-0472">Membrane</keyword>
<dbReference type="Pfam" id="PF13664">
    <property type="entry name" value="DUF4149"/>
    <property type="match status" value="1"/>
</dbReference>